<evidence type="ECO:0000259" key="11">
    <source>
        <dbReference type="PROSITE" id="PS50929"/>
    </source>
</evidence>
<evidence type="ECO:0000256" key="1">
    <source>
        <dbReference type="ARBA" id="ARBA00004141"/>
    </source>
</evidence>
<dbReference type="GO" id="GO:0016887">
    <property type="term" value="F:ATP hydrolysis activity"/>
    <property type="evidence" value="ECO:0007669"/>
    <property type="project" value="InterPro"/>
</dbReference>
<dbReference type="InterPro" id="IPR050173">
    <property type="entry name" value="ABC_transporter_C-like"/>
</dbReference>
<dbReference type="Gene3D" id="1.20.1560.10">
    <property type="entry name" value="ABC transporter type 1, transmembrane domain"/>
    <property type="match status" value="1"/>
</dbReference>
<gene>
    <name evidence="12" type="ORF">GEV33_009192</name>
</gene>
<keyword evidence="5" id="KW-0547">Nucleotide-binding</keyword>
<evidence type="ECO:0000256" key="3">
    <source>
        <dbReference type="ARBA" id="ARBA00022692"/>
    </source>
</evidence>
<dbReference type="Pfam" id="PF00664">
    <property type="entry name" value="ABC_membrane"/>
    <property type="match status" value="1"/>
</dbReference>
<dbReference type="SMART" id="SM00382">
    <property type="entry name" value="AAA"/>
    <property type="match status" value="2"/>
</dbReference>
<protein>
    <submittedName>
        <fullName evidence="12">Uncharacterized protein</fullName>
    </submittedName>
</protein>
<evidence type="ECO:0000256" key="8">
    <source>
        <dbReference type="ARBA" id="ARBA00023136"/>
    </source>
</evidence>
<feature type="domain" description="ABC transporter" evidence="10">
    <location>
        <begin position="531"/>
        <end position="763"/>
    </location>
</feature>
<dbReference type="Gene3D" id="3.40.50.300">
    <property type="entry name" value="P-loop containing nucleotide triphosphate hydrolases"/>
    <property type="match status" value="2"/>
</dbReference>
<proteinExistence type="predicted"/>
<name>A0A8J6HFR0_TENMO</name>
<dbReference type="PANTHER" id="PTHR24223">
    <property type="entry name" value="ATP-BINDING CASSETTE SUB-FAMILY C"/>
    <property type="match status" value="1"/>
</dbReference>
<dbReference type="EMBL" id="JABDTM020025120">
    <property type="protein sequence ID" value="KAH0813598.1"/>
    <property type="molecule type" value="Genomic_DNA"/>
</dbReference>
<dbReference type="PROSITE" id="PS50893">
    <property type="entry name" value="ABC_TRANSPORTER_2"/>
    <property type="match status" value="2"/>
</dbReference>
<feature type="transmembrane region" description="Helical" evidence="9">
    <location>
        <begin position="126"/>
        <end position="149"/>
    </location>
</feature>
<dbReference type="PROSITE" id="PS50929">
    <property type="entry name" value="ABC_TM1F"/>
    <property type="match status" value="1"/>
</dbReference>
<evidence type="ECO:0000256" key="4">
    <source>
        <dbReference type="ARBA" id="ARBA00022737"/>
    </source>
</evidence>
<dbReference type="Proteomes" id="UP000719412">
    <property type="component" value="Unassembled WGS sequence"/>
</dbReference>
<feature type="domain" description="ABC transporter" evidence="10">
    <location>
        <begin position="250"/>
        <end position="473"/>
    </location>
</feature>
<dbReference type="AlphaFoldDB" id="A0A8J6HFR0"/>
<evidence type="ECO:0000256" key="2">
    <source>
        <dbReference type="ARBA" id="ARBA00022448"/>
    </source>
</evidence>
<dbReference type="GO" id="GO:0016020">
    <property type="term" value="C:membrane"/>
    <property type="evidence" value="ECO:0007669"/>
    <property type="project" value="UniProtKB-SubCell"/>
</dbReference>
<dbReference type="InterPro" id="IPR003593">
    <property type="entry name" value="AAA+_ATPase"/>
</dbReference>
<evidence type="ECO:0000313" key="13">
    <source>
        <dbReference type="Proteomes" id="UP000719412"/>
    </source>
</evidence>
<evidence type="ECO:0000313" key="12">
    <source>
        <dbReference type="EMBL" id="KAH0813598.1"/>
    </source>
</evidence>
<evidence type="ECO:0000256" key="5">
    <source>
        <dbReference type="ARBA" id="ARBA00022741"/>
    </source>
</evidence>
<reference evidence="12" key="1">
    <citation type="journal article" date="2020" name="J Insects Food Feed">
        <title>The yellow mealworm (Tenebrio molitor) genome: a resource for the emerging insects as food and feed industry.</title>
        <authorList>
            <person name="Eriksson T."/>
            <person name="Andere A."/>
            <person name="Kelstrup H."/>
            <person name="Emery V."/>
            <person name="Picard C."/>
        </authorList>
    </citation>
    <scope>NUCLEOTIDE SEQUENCE</scope>
    <source>
        <strain evidence="12">Stoneville</strain>
        <tissue evidence="12">Whole head</tissue>
    </source>
</reference>
<dbReference type="Pfam" id="PF00005">
    <property type="entry name" value="ABC_tran"/>
    <property type="match status" value="2"/>
</dbReference>
<dbReference type="PANTHER" id="PTHR24223:SF448">
    <property type="entry name" value="FI20146P1-RELATED"/>
    <property type="match status" value="1"/>
</dbReference>
<evidence type="ECO:0000256" key="9">
    <source>
        <dbReference type="SAM" id="Phobius"/>
    </source>
</evidence>
<dbReference type="FunFam" id="3.40.50.300:FF:000973">
    <property type="entry name" value="Multidrug resistance-associated protein 4"/>
    <property type="match status" value="1"/>
</dbReference>
<dbReference type="InterPro" id="IPR003439">
    <property type="entry name" value="ABC_transporter-like_ATP-bd"/>
</dbReference>
<evidence type="ECO:0000256" key="7">
    <source>
        <dbReference type="ARBA" id="ARBA00022989"/>
    </source>
</evidence>
<dbReference type="InterPro" id="IPR017871">
    <property type="entry name" value="ABC_transporter-like_CS"/>
</dbReference>
<dbReference type="InterPro" id="IPR027417">
    <property type="entry name" value="P-loop_NTPase"/>
</dbReference>
<feature type="domain" description="ABC transmembrane type-1" evidence="11">
    <location>
        <begin position="101"/>
        <end position="198"/>
    </location>
</feature>
<dbReference type="InterPro" id="IPR011527">
    <property type="entry name" value="ABC1_TM_dom"/>
</dbReference>
<dbReference type="CDD" id="cd03244">
    <property type="entry name" value="ABCC_MRP_domain2"/>
    <property type="match status" value="1"/>
</dbReference>
<sequence>MDSPKRTHPRDKANFLSNFLYCWQLRLLVQRLRKKFNEEDVVAPVRNHESKPLGDQLEKLWNDEVDSSKKPSLARVLVKMFGFRLILHGVLFCPVDIAVCLLPTIFLKDLLNYFTLHQSSTTKREALFNGLIISLVFFIRALSFTTLLLELTSLAMKFRIACSSLIYRKLLQMKSTTIQKFSLGQIVNLLSNDIEKLDRELMASIQRIEQFLLLEQKHSSNLPLLLESSFHNVDRNINKGAEESDQIFGVSLRNVNAKWDITSPNSNLTGVTITATSGELVAVVGAAGSGKSTLLKVILKEVSNLSGNLNIRGSLSYAPQEPWIFTGTLRENILFGENMDERKYQEIIKVCCLEQDISRFSFGDNTLVGEKGVMLSGGQKARVSLARAIYRDADVYLLDDPLSAVDVYVANIIFYECIRKHLKNKCAILVTHQVQFLENVDKVLLLDKGRVAASGNYSKIEGLIKKAVENSTEKDSSANIIPLKEYDRPSETHEDRGSETLNPYKSYCLAGHGWTTTCLLVIFFAFTQVLVNLYDCSLQIWVDGKEGSANSNTKIQNFLDDTHLLTGAGKSSLISALFRLYDFEGTIFIDGIDTKAVPLHTLRSKIAIIPQEPILFLGTLRRNLDPFDEYEDNHLWNALEDVELKDFVSTLPSGLESDISEGGSNFSVGQRQLLCLVRAILKNAKIVILDEATASVDLETDEMIQRTIRRKFKNSTVLTIAHRTNTVIDSDKILVMDSGSIVEFGDTENVLQQPDGYFRNYIFNN</sequence>
<organism evidence="12 13">
    <name type="scientific">Tenebrio molitor</name>
    <name type="common">Yellow mealworm beetle</name>
    <dbReference type="NCBI Taxonomy" id="7067"/>
    <lineage>
        <taxon>Eukaryota</taxon>
        <taxon>Metazoa</taxon>
        <taxon>Ecdysozoa</taxon>
        <taxon>Arthropoda</taxon>
        <taxon>Hexapoda</taxon>
        <taxon>Insecta</taxon>
        <taxon>Pterygota</taxon>
        <taxon>Neoptera</taxon>
        <taxon>Endopterygota</taxon>
        <taxon>Coleoptera</taxon>
        <taxon>Polyphaga</taxon>
        <taxon>Cucujiformia</taxon>
        <taxon>Tenebrionidae</taxon>
        <taxon>Tenebrio</taxon>
    </lineage>
</organism>
<accession>A0A8J6HFR0</accession>
<comment type="caution">
    <text evidence="12">The sequence shown here is derived from an EMBL/GenBank/DDBJ whole genome shotgun (WGS) entry which is preliminary data.</text>
</comment>
<dbReference type="GO" id="GO:0005524">
    <property type="term" value="F:ATP binding"/>
    <property type="evidence" value="ECO:0007669"/>
    <property type="project" value="UniProtKB-KW"/>
</dbReference>
<reference evidence="12" key="2">
    <citation type="submission" date="2021-08" db="EMBL/GenBank/DDBJ databases">
        <authorList>
            <person name="Eriksson T."/>
        </authorList>
    </citation>
    <scope>NUCLEOTIDE SEQUENCE</scope>
    <source>
        <strain evidence="12">Stoneville</strain>
        <tissue evidence="12">Whole head</tissue>
    </source>
</reference>
<dbReference type="PROSITE" id="PS00211">
    <property type="entry name" value="ABC_TRANSPORTER_1"/>
    <property type="match status" value="2"/>
</dbReference>
<dbReference type="FunFam" id="3.40.50.300:FF:000163">
    <property type="entry name" value="Multidrug resistance-associated protein member 4"/>
    <property type="match status" value="1"/>
</dbReference>
<evidence type="ECO:0000259" key="10">
    <source>
        <dbReference type="PROSITE" id="PS50893"/>
    </source>
</evidence>
<keyword evidence="7 9" id="KW-1133">Transmembrane helix</keyword>
<evidence type="ECO:0000256" key="6">
    <source>
        <dbReference type="ARBA" id="ARBA00022840"/>
    </source>
</evidence>
<keyword evidence="2" id="KW-0813">Transport</keyword>
<feature type="transmembrane region" description="Helical" evidence="9">
    <location>
        <begin position="85"/>
        <end position="106"/>
    </location>
</feature>
<keyword evidence="6" id="KW-0067">ATP-binding</keyword>
<keyword evidence="8 9" id="KW-0472">Membrane</keyword>
<dbReference type="InterPro" id="IPR036640">
    <property type="entry name" value="ABC1_TM_sf"/>
</dbReference>
<keyword evidence="13" id="KW-1185">Reference proteome</keyword>
<dbReference type="SUPFAM" id="SSF52540">
    <property type="entry name" value="P-loop containing nucleoside triphosphate hydrolases"/>
    <property type="match status" value="2"/>
</dbReference>
<dbReference type="GO" id="GO:0140359">
    <property type="term" value="F:ABC-type transporter activity"/>
    <property type="evidence" value="ECO:0007669"/>
    <property type="project" value="InterPro"/>
</dbReference>
<comment type="subcellular location">
    <subcellularLocation>
        <location evidence="1">Membrane</location>
        <topology evidence="1">Multi-pass membrane protein</topology>
    </subcellularLocation>
</comment>
<keyword evidence="3 9" id="KW-0812">Transmembrane</keyword>
<keyword evidence="4" id="KW-0677">Repeat</keyword>
<dbReference type="SUPFAM" id="SSF90123">
    <property type="entry name" value="ABC transporter transmembrane region"/>
    <property type="match status" value="1"/>
</dbReference>
<dbReference type="CDD" id="cd03250">
    <property type="entry name" value="ABCC_MRP_domain1"/>
    <property type="match status" value="1"/>
</dbReference>